<evidence type="ECO:0000256" key="2">
    <source>
        <dbReference type="ARBA" id="ARBA00005668"/>
    </source>
</evidence>
<dbReference type="PANTHER" id="PTHR28249:SF1">
    <property type="entry name" value="SPORULATION-SPECIFIC PROTEIN SPO7"/>
    <property type="match status" value="1"/>
</dbReference>
<evidence type="ECO:0000256" key="4">
    <source>
        <dbReference type="ARBA" id="ARBA00023140"/>
    </source>
</evidence>
<feature type="domain" description="AB hydrolase-1" evidence="7">
    <location>
        <begin position="191"/>
        <end position="317"/>
    </location>
</feature>
<dbReference type="Pfam" id="PF00561">
    <property type="entry name" value="Abhydrolase_1"/>
    <property type="match status" value="1"/>
</dbReference>
<evidence type="ECO:0000259" key="7">
    <source>
        <dbReference type="Pfam" id="PF00561"/>
    </source>
</evidence>
<feature type="region of interest" description="Disordered" evidence="5">
    <location>
        <begin position="112"/>
        <end position="163"/>
    </location>
</feature>
<evidence type="ECO:0000256" key="5">
    <source>
        <dbReference type="SAM" id="MobiDB-lite"/>
    </source>
</evidence>
<evidence type="ECO:0000256" key="6">
    <source>
        <dbReference type="SAM" id="Phobius"/>
    </source>
</evidence>
<dbReference type="GO" id="GO:0004721">
    <property type="term" value="F:phosphoprotein phosphatase activity"/>
    <property type="evidence" value="ECO:0007669"/>
    <property type="project" value="TreeGrafter"/>
</dbReference>
<feature type="compositionally biased region" description="Basic residues" evidence="5">
    <location>
        <begin position="948"/>
        <end position="965"/>
    </location>
</feature>
<dbReference type="GO" id="GO:0019888">
    <property type="term" value="F:protein phosphatase regulator activity"/>
    <property type="evidence" value="ECO:0007669"/>
    <property type="project" value="InterPro"/>
</dbReference>
<dbReference type="InterPro" id="IPR029058">
    <property type="entry name" value="AB_hydrolase_fold"/>
</dbReference>
<feature type="compositionally biased region" description="Low complexity" evidence="5">
    <location>
        <begin position="1058"/>
        <end position="1074"/>
    </location>
</feature>
<keyword evidence="4" id="KW-0576">Peroxisome</keyword>
<feature type="compositionally biased region" description="Polar residues" evidence="5">
    <location>
        <begin position="340"/>
        <end position="351"/>
    </location>
</feature>
<keyword evidence="3" id="KW-0843">Virulence</keyword>
<dbReference type="InterPro" id="IPR000073">
    <property type="entry name" value="AB_hydrolase_1"/>
</dbReference>
<dbReference type="AlphaFoldDB" id="A0A3M7MBU2"/>
<feature type="compositionally biased region" description="Polar residues" evidence="5">
    <location>
        <begin position="1086"/>
        <end position="1100"/>
    </location>
</feature>
<feature type="compositionally biased region" description="Basic and acidic residues" evidence="5">
    <location>
        <begin position="354"/>
        <end position="364"/>
    </location>
</feature>
<comment type="similarity">
    <text evidence="2">Belongs to the AB hydrolase superfamily. AKT2 hydrolase family.</text>
</comment>
<organism evidence="8 9">
    <name type="scientific">Pyrenophora seminiperda CCB06</name>
    <dbReference type="NCBI Taxonomy" id="1302712"/>
    <lineage>
        <taxon>Eukaryota</taxon>
        <taxon>Fungi</taxon>
        <taxon>Dikarya</taxon>
        <taxon>Ascomycota</taxon>
        <taxon>Pezizomycotina</taxon>
        <taxon>Dothideomycetes</taxon>
        <taxon>Pleosporomycetidae</taxon>
        <taxon>Pleosporales</taxon>
        <taxon>Pleosporineae</taxon>
        <taxon>Pleosporaceae</taxon>
        <taxon>Pyrenophora</taxon>
    </lineage>
</organism>
<feature type="compositionally biased region" description="Polar residues" evidence="5">
    <location>
        <begin position="1031"/>
        <end position="1057"/>
    </location>
</feature>
<accession>A0A3M7MBU2</accession>
<keyword evidence="6" id="KW-1133">Transmembrane helix</keyword>
<evidence type="ECO:0000313" key="8">
    <source>
        <dbReference type="EMBL" id="RMZ71932.1"/>
    </source>
</evidence>
<name>A0A3M7MBU2_9PLEO</name>
<feature type="compositionally biased region" description="Low complexity" evidence="5">
    <location>
        <begin position="1013"/>
        <end position="1030"/>
    </location>
</feature>
<keyword evidence="8" id="KW-0378">Hydrolase</keyword>
<feature type="compositionally biased region" description="Polar residues" evidence="5">
    <location>
        <begin position="475"/>
        <end position="490"/>
    </location>
</feature>
<dbReference type="Pfam" id="PF03907">
    <property type="entry name" value="Spo7"/>
    <property type="match status" value="1"/>
</dbReference>
<dbReference type="InterPro" id="IPR005605">
    <property type="entry name" value="Spo7"/>
</dbReference>
<feature type="region of interest" description="Disordered" evidence="5">
    <location>
        <begin position="333"/>
        <end position="365"/>
    </location>
</feature>
<dbReference type="EMBL" id="KE747828">
    <property type="protein sequence ID" value="RMZ71932.1"/>
    <property type="molecule type" value="Genomic_DNA"/>
</dbReference>
<dbReference type="Gene3D" id="3.40.50.1820">
    <property type="entry name" value="alpha/beta hydrolase"/>
    <property type="match status" value="1"/>
</dbReference>
<feature type="region of interest" description="Disordered" evidence="5">
    <location>
        <begin position="469"/>
        <end position="490"/>
    </location>
</feature>
<reference evidence="8 9" key="1">
    <citation type="journal article" date="2014" name="PLoS ONE">
        <title>De novo Genome Assembly of the Fungal Plant Pathogen Pyrenophora semeniperda.</title>
        <authorList>
            <person name="Soliai M.M."/>
            <person name="Meyer S.E."/>
            <person name="Udall J.A."/>
            <person name="Elzinga D.E."/>
            <person name="Hermansen R.A."/>
            <person name="Bodily P.M."/>
            <person name="Hart A.A."/>
            <person name="Coleman C.E."/>
        </authorList>
    </citation>
    <scope>NUCLEOTIDE SEQUENCE [LARGE SCALE GENOMIC DNA]</scope>
    <source>
        <strain evidence="8 9">CCB06</strain>
        <tissue evidence="8">Mycelium</tissue>
    </source>
</reference>
<keyword evidence="6" id="KW-0812">Transmembrane</keyword>
<feature type="compositionally biased region" description="Basic and acidic residues" evidence="5">
    <location>
        <begin position="1132"/>
        <end position="1144"/>
    </location>
</feature>
<feature type="transmembrane region" description="Helical" evidence="6">
    <location>
        <begin position="706"/>
        <end position="724"/>
    </location>
</feature>
<dbReference type="PANTHER" id="PTHR28249">
    <property type="entry name" value="SPORULATION-SPECIFIC PROTEIN SPO7"/>
    <property type="match status" value="1"/>
</dbReference>
<dbReference type="OrthoDB" id="7457040at2759"/>
<dbReference type="SUPFAM" id="SSF53474">
    <property type="entry name" value="alpha/beta-Hydrolases"/>
    <property type="match status" value="1"/>
</dbReference>
<feature type="region of interest" description="Disordered" evidence="5">
    <location>
        <begin position="937"/>
        <end position="1144"/>
    </location>
</feature>
<evidence type="ECO:0000256" key="1">
    <source>
        <dbReference type="ARBA" id="ARBA00004275"/>
    </source>
</evidence>
<feature type="transmembrane region" description="Helical" evidence="6">
    <location>
        <begin position="744"/>
        <end position="764"/>
    </location>
</feature>
<sequence>MLRSHLTRPSTRRIIHKSVGFGGASYISLSLSTPIKIDSKSNSTMAAQDNDEVRQGGQQSVLASQRAKEQGEATGRFSKWFPLSVKSGFDQWWAGLSPMATEHRVLSFVPHLQSPPTHTQTGASAASAAPSSTDLHAPSKHSEEQTTTTTNTTNDPYGPRRWNSQMVELSGNDRALNEFSVERLGEQVENNLVMLHGYGAGLGFFYRNFEALSRAEGWKVFALDLLGMGRSSRPPFKIHAKDKEGKIEEAESWFVDALEEWRIKRGLDKFTLLGHSLGGYLAIAYALKYPGHLNKLILASPVGIPEDPYAVNEDMPDPQESTMANEFTQDAAETNGRGVQPSTADNNNFMNQAKKGDSTKDAKQPPKRRLPWWLYSLWEANMISPFTFVRWSGPFAPRLVSAWTSRRFSQLPEEEAQALHDYSYALFRQRGSSEYALAYLLAPGAFARSPMIRRIQGVGRQWIQAHDAPTVDGDTPSNVSAATSQQSLSANPAVKRENGYPIIFMYGENDWMDVAGGFAAEEKMKQERERLLASASPEERKKDHGVAKVIIINKAGHHVYLDGWEQFNRVMLEEMDEVRRRGPAHGEKEGKALRSETEKRYQVEAMAPQTLDQIVKGAPASNSNMEKVAESIERAPPPYSASILTDPPHNANDRLPTLKLPRPPVLNDPTALLPSSPPQIYLNLLILEASLRSQYLTLRARRRQNTFVLTLLAVWIGFCFYLLWLRPREDGKGIGGSQYWLLDMLQKVGFITGVVTALLFWATGQWERGVRWPRRWIGVANRGLRGMNAKIVVIRGPWWRELVEWAHFIVPFSGGLWGGEQGGSSYHFINVAQENKHSLDGGRPRNRIVEDGKEYAEEDIAPGGDYIKLLLLPKPFTPDFRQEWEVYRNDYWATENERRAELRKRVRARQREIAREEGGWLWWTGWRGWKRARGISGRGSADVEKSGHHNHHHHHHSGGSRKRRPSLLQGARGRDRSNSRSSSRSTTPTPDMDLDGRLRPMEGSGGGRERRWSNTSTTSSTTSTVTPTSTARKSSLRSGSFLSQQQGTAQSARQPPQRSNTASSTSSSRPTTPNDGNGGGGGLLPWQSTKRASMLSNAESLTDLGDDEGGYEAVPEGQGGGAGRPMVKRKTSREDRGSGRAESA</sequence>
<dbReference type="GO" id="GO:0006998">
    <property type="term" value="P:nuclear envelope organization"/>
    <property type="evidence" value="ECO:0007669"/>
    <property type="project" value="TreeGrafter"/>
</dbReference>
<keyword evidence="6" id="KW-0472">Membrane</keyword>
<evidence type="ECO:0000313" key="9">
    <source>
        <dbReference type="Proteomes" id="UP000265663"/>
    </source>
</evidence>
<dbReference type="Proteomes" id="UP000265663">
    <property type="component" value="Unassembled WGS sequence"/>
</dbReference>
<evidence type="ECO:0000256" key="3">
    <source>
        <dbReference type="ARBA" id="ARBA00023026"/>
    </source>
</evidence>
<feature type="compositionally biased region" description="Low complexity" evidence="5">
    <location>
        <begin position="123"/>
        <end position="132"/>
    </location>
</feature>
<proteinExistence type="inferred from homology"/>
<gene>
    <name evidence="8" type="ORF">GMOD_00009291</name>
</gene>
<keyword evidence="9" id="KW-1185">Reference proteome</keyword>
<dbReference type="GO" id="GO:0005777">
    <property type="term" value="C:peroxisome"/>
    <property type="evidence" value="ECO:0007669"/>
    <property type="project" value="UniProtKB-SubCell"/>
</dbReference>
<protein>
    <submittedName>
        <fullName evidence="8">Alpha Beta hydrolase</fullName>
    </submittedName>
</protein>
<comment type="subcellular location">
    <subcellularLocation>
        <location evidence="1">Peroxisome</location>
    </subcellularLocation>
</comment>
<dbReference type="GO" id="GO:0071595">
    <property type="term" value="C:Nem1-Spo7 phosphatase complex"/>
    <property type="evidence" value="ECO:0007669"/>
    <property type="project" value="TreeGrafter"/>
</dbReference>